<name>A0AAW2MTG9_9LAMI</name>
<evidence type="ECO:0000256" key="13">
    <source>
        <dbReference type="ARBA" id="ARBA00023136"/>
    </source>
</evidence>
<evidence type="ECO:0000256" key="7">
    <source>
        <dbReference type="ARBA" id="ARBA00022737"/>
    </source>
</evidence>
<keyword evidence="13" id="KW-0472">Membrane</keyword>
<dbReference type="InterPro" id="IPR036869">
    <property type="entry name" value="J_dom_sf"/>
</dbReference>
<evidence type="ECO:0000256" key="12">
    <source>
        <dbReference type="ARBA" id="ARBA00023054"/>
    </source>
</evidence>
<dbReference type="InterPro" id="IPR001623">
    <property type="entry name" value="DnaJ_domain"/>
</dbReference>
<evidence type="ECO:0000256" key="11">
    <source>
        <dbReference type="ARBA" id="ARBA00022989"/>
    </source>
</evidence>
<dbReference type="Pfam" id="PF07719">
    <property type="entry name" value="TPR_2"/>
    <property type="match status" value="1"/>
</dbReference>
<dbReference type="Gene3D" id="1.25.40.10">
    <property type="entry name" value="Tetratricopeptide repeat domain"/>
    <property type="match status" value="1"/>
</dbReference>
<dbReference type="SMART" id="SM00271">
    <property type="entry name" value="DnaJ"/>
    <property type="match status" value="1"/>
</dbReference>
<comment type="function">
    <text evidence="14">Vesicle trafficking protein that functions in the secretory pathway.</text>
</comment>
<keyword evidence="10" id="KW-0653">Protein transport</keyword>
<evidence type="ECO:0000256" key="10">
    <source>
        <dbReference type="ARBA" id="ARBA00022927"/>
    </source>
</evidence>
<comment type="subunit">
    <text evidence="15">Part of the t-SNARE complex.</text>
</comment>
<dbReference type="CDD" id="cd06257">
    <property type="entry name" value="DnaJ"/>
    <property type="match status" value="1"/>
</dbReference>
<dbReference type="SMART" id="SM00397">
    <property type="entry name" value="t_SNARE"/>
    <property type="match status" value="1"/>
</dbReference>
<dbReference type="PROSITE" id="PS50076">
    <property type="entry name" value="DNAJ_2"/>
    <property type="match status" value="1"/>
</dbReference>
<dbReference type="Pfam" id="PF13432">
    <property type="entry name" value="TPR_16"/>
    <property type="match status" value="2"/>
</dbReference>
<evidence type="ECO:0000256" key="3">
    <source>
        <dbReference type="ARBA" id="ARBA00009063"/>
    </source>
</evidence>
<evidence type="ECO:0000256" key="2">
    <source>
        <dbReference type="ARBA" id="ARBA00004319"/>
    </source>
</evidence>
<keyword evidence="11" id="KW-1133">Transmembrane helix</keyword>
<keyword evidence="7" id="KW-0677">Repeat</keyword>
<keyword evidence="5" id="KW-0812">Transmembrane</keyword>
<dbReference type="InterPro" id="IPR019734">
    <property type="entry name" value="TPR_rpt"/>
</dbReference>
<dbReference type="EMBL" id="JACGWK010000009">
    <property type="protein sequence ID" value="KAL0333356.1"/>
    <property type="molecule type" value="Genomic_DNA"/>
</dbReference>
<dbReference type="InterPro" id="IPR018253">
    <property type="entry name" value="DnaJ_domain_CS"/>
</dbReference>
<evidence type="ECO:0000256" key="14">
    <source>
        <dbReference type="ARBA" id="ARBA00054128"/>
    </source>
</evidence>
<gene>
    <name evidence="19" type="ORF">Sangu_1491800</name>
</gene>
<dbReference type="InterPro" id="IPR000727">
    <property type="entry name" value="T_SNARE_dom"/>
</dbReference>
<dbReference type="Pfam" id="PF05739">
    <property type="entry name" value="SNARE"/>
    <property type="match status" value="1"/>
</dbReference>
<reference evidence="19" key="1">
    <citation type="submission" date="2020-06" db="EMBL/GenBank/DDBJ databases">
        <authorList>
            <person name="Li T."/>
            <person name="Hu X."/>
            <person name="Zhang T."/>
            <person name="Song X."/>
            <person name="Zhang H."/>
            <person name="Dai N."/>
            <person name="Sheng W."/>
            <person name="Hou X."/>
            <person name="Wei L."/>
        </authorList>
    </citation>
    <scope>NUCLEOTIDE SEQUENCE</scope>
    <source>
        <strain evidence="19">G01</strain>
        <tissue evidence="19">Leaf</tissue>
    </source>
</reference>
<evidence type="ECO:0000256" key="16">
    <source>
        <dbReference type="PROSITE-ProRule" id="PRU00339"/>
    </source>
</evidence>
<dbReference type="GO" id="GO:0005788">
    <property type="term" value="C:endoplasmic reticulum lumen"/>
    <property type="evidence" value="ECO:0007669"/>
    <property type="project" value="UniProtKB-SubCell"/>
</dbReference>
<accession>A0AAW2MTG9</accession>
<protein>
    <submittedName>
        <fullName evidence="19">DnaJ protein P58IPKB</fullName>
    </submittedName>
</protein>
<evidence type="ECO:0000256" key="15">
    <source>
        <dbReference type="ARBA" id="ARBA00061857"/>
    </source>
</evidence>
<evidence type="ECO:0000259" key="18">
    <source>
        <dbReference type="PROSITE" id="PS50192"/>
    </source>
</evidence>
<reference evidence="19" key="2">
    <citation type="journal article" date="2024" name="Plant">
        <title>Genomic evolution and insights into agronomic trait innovations of Sesamum species.</title>
        <authorList>
            <person name="Miao H."/>
            <person name="Wang L."/>
            <person name="Qu L."/>
            <person name="Liu H."/>
            <person name="Sun Y."/>
            <person name="Le M."/>
            <person name="Wang Q."/>
            <person name="Wei S."/>
            <person name="Zheng Y."/>
            <person name="Lin W."/>
            <person name="Duan Y."/>
            <person name="Cao H."/>
            <person name="Xiong S."/>
            <person name="Wang X."/>
            <person name="Wei L."/>
            <person name="Li C."/>
            <person name="Ma Q."/>
            <person name="Ju M."/>
            <person name="Zhao R."/>
            <person name="Li G."/>
            <person name="Mu C."/>
            <person name="Tian Q."/>
            <person name="Mei H."/>
            <person name="Zhang T."/>
            <person name="Gao T."/>
            <person name="Zhang H."/>
        </authorList>
    </citation>
    <scope>NUCLEOTIDE SEQUENCE</scope>
    <source>
        <strain evidence="19">G01</strain>
    </source>
</reference>
<dbReference type="GO" id="GO:0005484">
    <property type="term" value="F:SNAP receptor activity"/>
    <property type="evidence" value="ECO:0007669"/>
    <property type="project" value="InterPro"/>
</dbReference>
<dbReference type="PRINTS" id="PR00625">
    <property type="entry name" value="JDOMAIN"/>
</dbReference>
<evidence type="ECO:0000256" key="8">
    <source>
        <dbReference type="ARBA" id="ARBA00022803"/>
    </source>
</evidence>
<dbReference type="Gene3D" id="1.10.287.110">
    <property type="entry name" value="DnaJ domain"/>
    <property type="match status" value="1"/>
</dbReference>
<evidence type="ECO:0000256" key="5">
    <source>
        <dbReference type="ARBA" id="ARBA00022692"/>
    </source>
</evidence>
<dbReference type="PANTHER" id="PTHR45188">
    <property type="entry name" value="DNAJ PROTEIN P58IPK HOMOLOG"/>
    <property type="match status" value="1"/>
</dbReference>
<evidence type="ECO:0000313" key="19">
    <source>
        <dbReference type="EMBL" id="KAL0333356.1"/>
    </source>
</evidence>
<feature type="repeat" description="TPR" evidence="16">
    <location>
        <begin position="312"/>
        <end position="345"/>
    </location>
</feature>
<sequence length="711" mass="78683">MSVIDILTRVDAICKKYDKYDVTQKDSNVSGDDAFARLYAAVESDIEAALQKAETAASEKNRASVVAINAEIRRTKARLLEEVPKLQRLAVKKVKGLSTEELTARNDLVLALPDRIQAIPDGSAAAPKSSGGGWGTSAARTEIKFNSDGRFDNEYFQQTEESSQFRQEYEMRRMKQDQGLDVIAEGLDTLKNMAQDMNEEVDRQVPLMDEIDTKVDKATADLKNTNVRLKDTVNQLRSSRNFCIDIILLCVILGIAAYLYKFSDGDGDGNEDGKPGDPATLFERVSQSIKVKKYSEALAELNAAIEADPALSEAYSHRASVLRQLCRYEESEESYKKFLEVKPGNSAAEKELSQLHQARNALDSANNLFNSGDFDKALEYIEKVVLVFSPACSKAKLLKVRLLIATKDYSSAISESGYILKEDEDNLEALLLRGRAYYYLADHDVAIRHYQKGLRLDPEHGELKKAYFGLKNLLKKTKSAEDNASKGKLRLAVEDYKAALALDPAHSAHNVHLHLGLCKVSVKLGRGKDAVASCTEALEIDGDLVEALAQRGEAKLLVEDWEGAVADLKSAAEKSPQDMNIREALMKAERSLKLSQRKDWYKILGVSKTASMSEIKKAYKKLALQWHPDKNVDNREEAEAKFREIAAAYEILGDEDKRTRYDRGEDLDDMGTGMGGGGFNPFGGGGQQYTFHFEGGFPGGGFPGGFGGFHF</sequence>
<dbReference type="GO" id="GO:0006886">
    <property type="term" value="P:intracellular protein transport"/>
    <property type="evidence" value="ECO:0007669"/>
    <property type="project" value="InterPro"/>
</dbReference>
<dbReference type="Gene3D" id="1.20.5.110">
    <property type="match status" value="1"/>
</dbReference>
<evidence type="ECO:0000256" key="4">
    <source>
        <dbReference type="ARBA" id="ARBA00022448"/>
    </source>
</evidence>
<dbReference type="SUPFAM" id="SSF58038">
    <property type="entry name" value="SNARE fusion complex"/>
    <property type="match status" value="1"/>
</dbReference>
<evidence type="ECO:0000256" key="1">
    <source>
        <dbReference type="ARBA" id="ARBA00004167"/>
    </source>
</evidence>
<dbReference type="InterPro" id="IPR006012">
    <property type="entry name" value="Syntaxin/epimorphin_CS"/>
</dbReference>
<feature type="domain" description="T-SNARE coiled-coil homology" evidence="18">
    <location>
        <begin position="170"/>
        <end position="232"/>
    </location>
</feature>
<organism evidence="19">
    <name type="scientific">Sesamum angustifolium</name>
    <dbReference type="NCBI Taxonomy" id="2727405"/>
    <lineage>
        <taxon>Eukaryota</taxon>
        <taxon>Viridiplantae</taxon>
        <taxon>Streptophyta</taxon>
        <taxon>Embryophyta</taxon>
        <taxon>Tracheophyta</taxon>
        <taxon>Spermatophyta</taxon>
        <taxon>Magnoliopsida</taxon>
        <taxon>eudicotyledons</taxon>
        <taxon>Gunneridae</taxon>
        <taxon>Pentapetalae</taxon>
        <taxon>asterids</taxon>
        <taxon>lamiids</taxon>
        <taxon>Lamiales</taxon>
        <taxon>Pedaliaceae</taxon>
        <taxon>Sesamum</taxon>
    </lineage>
</organism>
<dbReference type="PROSITE" id="PS00636">
    <property type="entry name" value="DNAJ_1"/>
    <property type="match status" value="1"/>
</dbReference>
<evidence type="ECO:0000256" key="6">
    <source>
        <dbReference type="ARBA" id="ARBA00022729"/>
    </source>
</evidence>
<dbReference type="SMART" id="SM00028">
    <property type="entry name" value="TPR"/>
    <property type="match status" value="6"/>
</dbReference>
<dbReference type="PROSITE" id="PS00914">
    <property type="entry name" value="SYNTAXIN"/>
    <property type="match status" value="1"/>
</dbReference>
<dbReference type="Pfam" id="PF00226">
    <property type="entry name" value="DnaJ"/>
    <property type="match status" value="1"/>
</dbReference>
<dbReference type="CDD" id="cd15841">
    <property type="entry name" value="SNARE_Qc"/>
    <property type="match status" value="1"/>
</dbReference>
<evidence type="ECO:0000256" key="9">
    <source>
        <dbReference type="ARBA" id="ARBA00022824"/>
    </source>
</evidence>
<evidence type="ECO:0000259" key="17">
    <source>
        <dbReference type="PROSITE" id="PS50076"/>
    </source>
</evidence>
<comment type="caution">
    <text evidence="19">The sequence shown here is derived from an EMBL/GenBank/DDBJ whole genome shotgun (WGS) entry which is preliminary data.</text>
</comment>
<dbReference type="PANTHER" id="PTHR45188:SF2">
    <property type="entry name" value="DNAJ HOMOLOG SUBFAMILY C MEMBER 7"/>
    <property type="match status" value="1"/>
</dbReference>
<dbReference type="FunFam" id="1.10.287.110:FF:000055">
    <property type="entry name" value="DnaJ subfamily C member 7"/>
    <property type="match status" value="1"/>
</dbReference>
<dbReference type="AlphaFoldDB" id="A0AAW2MTG9"/>
<comment type="similarity">
    <text evidence="3">Belongs to the syntaxin family.</text>
</comment>
<proteinExistence type="inferred from homology"/>
<dbReference type="FunFam" id="1.20.5.110:FF:000037">
    <property type="entry name" value="Putative syntaxin-71-like"/>
    <property type="match status" value="1"/>
</dbReference>
<dbReference type="PROSITE" id="PS50005">
    <property type="entry name" value="TPR"/>
    <property type="match status" value="2"/>
</dbReference>
<feature type="domain" description="J" evidence="17">
    <location>
        <begin position="599"/>
        <end position="665"/>
    </location>
</feature>
<keyword evidence="4" id="KW-0813">Transport</keyword>
<dbReference type="SUPFAM" id="SSF46565">
    <property type="entry name" value="Chaperone J-domain"/>
    <property type="match status" value="1"/>
</dbReference>
<feature type="repeat" description="TPR" evidence="16">
    <location>
        <begin position="427"/>
        <end position="460"/>
    </location>
</feature>
<keyword evidence="9" id="KW-0256">Endoplasmic reticulum</keyword>
<keyword evidence="8 16" id="KW-0802">TPR repeat</keyword>
<dbReference type="InterPro" id="IPR011990">
    <property type="entry name" value="TPR-like_helical_dom_sf"/>
</dbReference>
<keyword evidence="6" id="KW-0732">Signal</keyword>
<keyword evidence="12" id="KW-0175">Coiled coil</keyword>
<dbReference type="PROSITE" id="PS50192">
    <property type="entry name" value="T_SNARE"/>
    <property type="match status" value="1"/>
</dbReference>
<comment type="subcellular location">
    <subcellularLocation>
        <location evidence="2">Endoplasmic reticulum lumen</location>
    </subcellularLocation>
    <subcellularLocation>
        <location evidence="1">Membrane</location>
        <topology evidence="1">Single-pass membrane protein</topology>
    </subcellularLocation>
</comment>
<dbReference type="SUPFAM" id="SSF48452">
    <property type="entry name" value="TPR-like"/>
    <property type="match status" value="1"/>
</dbReference>
<dbReference type="FunFam" id="1.25.40.10:FF:000258">
    <property type="entry name" value="DnaJ domain containing protein"/>
    <property type="match status" value="1"/>
</dbReference>
<dbReference type="InterPro" id="IPR013105">
    <property type="entry name" value="TPR_2"/>
</dbReference>
<dbReference type="GO" id="GO:0016020">
    <property type="term" value="C:membrane"/>
    <property type="evidence" value="ECO:0007669"/>
    <property type="project" value="UniProtKB-SubCell"/>
</dbReference>